<feature type="region of interest" description="Disordered" evidence="1">
    <location>
        <begin position="1"/>
        <end position="24"/>
    </location>
</feature>
<gene>
    <name evidence="2" type="ORF">BBRV_LOCUS64708</name>
</gene>
<proteinExistence type="predicted"/>
<organism evidence="2">
    <name type="scientific">Bracon brevicornis</name>
    <dbReference type="NCBI Taxonomy" id="1563983"/>
    <lineage>
        <taxon>Eukaryota</taxon>
        <taxon>Metazoa</taxon>
        <taxon>Ecdysozoa</taxon>
        <taxon>Arthropoda</taxon>
        <taxon>Hexapoda</taxon>
        <taxon>Insecta</taxon>
        <taxon>Pterygota</taxon>
        <taxon>Neoptera</taxon>
        <taxon>Endopterygota</taxon>
        <taxon>Hymenoptera</taxon>
        <taxon>Apocrita</taxon>
        <taxon>Ichneumonoidea</taxon>
        <taxon>Braconidae</taxon>
        <taxon>Braconinae</taxon>
        <taxon>Bracon</taxon>
    </lineage>
</organism>
<dbReference type="AlphaFoldDB" id="A0A6V7JXL6"/>
<dbReference type="EMBL" id="CADCXW020000021">
    <property type="protein sequence ID" value="CAD1556861.1"/>
    <property type="molecule type" value="Genomic_DNA"/>
</dbReference>
<name>A0A6V7JXL6_9HYME</name>
<evidence type="ECO:0000256" key="1">
    <source>
        <dbReference type="SAM" id="MobiDB-lite"/>
    </source>
</evidence>
<sequence length="163" mass="19128">MTEEKEEGVYIIKNDSENGTDGLDTDDSDYEGIALGDDHIDYTIFENIQKTKLRRYSEPKLVVLKKFLKHFHKCKTYMYPIYRRLRACTPPTFIDKMILKELKEALDKSFKKCSYALEFLHSMDMNNLQVTTLLKMHRFLSEKIDDIEGRSGGPEWSTFVELP</sequence>
<reference evidence="2" key="1">
    <citation type="submission" date="2020-07" db="EMBL/GenBank/DDBJ databases">
        <authorList>
            <person name="Ferguson B K."/>
        </authorList>
    </citation>
    <scope>NUCLEOTIDE SEQUENCE</scope>
    <source>
        <strain evidence="2">L06</strain>
    </source>
</reference>
<evidence type="ECO:0000313" key="2">
    <source>
        <dbReference type="EMBL" id="CAD1556861.1"/>
    </source>
</evidence>
<protein>
    <submittedName>
        <fullName evidence="2">Uncharacterized protein</fullName>
    </submittedName>
</protein>
<accession>A0A6V7JXL6</accession>